<evidence type="ECO:0000256" key="1">
    <source>
        <dbReference type="SAM" id="MobiDB-lite"/>
    </source>
</evidence>
<feature type="region of interest" description="Disordered" evidence="1">
    <location>
        <begin position="1"/>
        <end position="63"/>
    </location>
</feature>
<gene>
    <name evidence="2" type="ORF">OI18_08255</name>
</gene>
<comment type="caution">
    <text evidence="2">The sequence shown here is derived from an EMBL/GenBank/DDBJ whole genome shotgun (WGS) entry which is preliminary data.</text>
</comment>
<evidence type="ECO:0000313" key="3">
    <source>
        <dbReference type="Proteomes" id="UP000031408"/>
    </source>
</evidence>
<sequence>MKQDQTKNIKPQVLKDKNARPENKDNLDHREGEEQDFKGDDVTHNKKETKSEKHKQDHSRSGK</sequence>
<organism evidence="2 3">
    <name type="scientific">Flavihumibacter solisilvae</name>
    <dbReference type="NCBI Taxonomy" id="1349421"/>
    <lineage>
        <taxon>Bacteria</taxon>
        <taxon>Pseudomonadati</taxon>
        <taxon>Bacteroidota</taxon>
        <taxon>Chitinophagia</taxon>
        <taxon>Chitinophagales</taxon>
        <taxon>Chitinophagaceae</taxon>
        <taxon>Flavihumibacter</taxon>
    </lineage>
</organism>
<proteinExistence type="predicted"/>
<reference evidence="2 3" key="1">
    <citation type="submission" date="2014-11" db="EMBL/GenBank/DDBJ databases">
        <title>Genome sequence of Flavihumibacter solisilvae 3-3.</title>
        <authorList>
            <person name="Zhou G."/>
            <person name="Li M."/>
            <person name="Wang G."/>
        </authorList>
    </citation>
    <scope>NUCLEOTIDE SEQUENCE [LARGE SCALE GENOMIC DNA]</scope>
    <source>
        <strain evidence="2 3">3-3</strain>
    </source>
</reference>
<accession>A0A0C1IWL9</accession>
<keyword evidence="3" id="KW-1185">Reference proteome</keyword>
<dbReference type="Proteomes" id="UP000031408">
    <property type="component" value="Unassembled WGS sequence"/>
</dbReference>
<dbReference type="RefSeq" id="WP_039138900.1">
    <property type="nucleotide sequence ID" value="NZ_JSVC01000009.1"/>
</dbReference>
<protein>
    <submittedName>
        <fullName evidence="2">Uncharacterized protein</fullName>
    </submittedName>
</protein>
<evidence type="ECO:0000313" key="2">
    <source>
        <dbReference type="EMBL" id="KIC94894.1"/>
    </source>
</evidence>
<dbReference type="STRING" id="1349421.OI18_08255"/>
<dbReference type="EMBL" id="JSVC01000009">
    <property type="protein sequence ID" value="KIC94894.1"/>
    <property type="molecule type" value="Genomic_DNA"/>
</dbReference>
<dbReference type="AlphaFoldDB" id="A0A0C1IWL9"/>
<name>A0A0C1IWL9_9BACT</name>
<dbReference type="OrthoDB" id="678101at2"/>